<dbReference type="Pfam" id="PF07281">
    <property type="entry name" value="INSIG"/>
    <property type="match status" value="1"/>
</dbReference>
<reference evidence="9" key="1">
    <citation type="journal article" date="2020" name="Stud. Mycol.">
        <title>101 Dothideomycetes genomes: a test case for predicting lifestyles and emergence of pathogens.</title>
        <authorList>
            <person name="Haridas S."/>
            <person name="Albert R."/>
            <person name="Binder M."/>
            <person name="Bloem J."/>
            <person name="Labutti K."/>
            <person name="Salamov A."/>
            <person name="Andreopoulos B."/>
            <person name="Baker S."/>
            <person name="Barry K."/>
            <person name="Bills G."/>
            <person name="Bluhm B."/>
            <person name="Cannon C."/>
            <person name="Castanera R."/>
            <person name="Culley D."/>
            <person name="Daum C."/>
            <person name="Ezra D."/>
            <person name="Gonzalez J."/>
            <person name="Henrissat B."/>
            <person name="Kuo A."/>
            <person name="Liang C."/>
            <person name="Lipzen A."/>
            <person name="Lutzoni F."/>
            <person name="Magnuson J."/>
            <person name="Mondo S."/>
            <person name="Nolan M."/>
            <person name="Ohm R."/>
            <person name="Pangilinan J."/>
            <person name="Park H.-J."/>
            <person name="Ramirez L."/>
            <person name="Alfaro M."/>
            <person name="Sun H."/>
            <person name="Tritt A."/>
            <person name="Yoshinaga Y."/>
            <person name="Zwiers L.-H."/>
            <person name="Turgeon B."/>
            <person name="Goodwin S."/>
            <person name="Spatafora J."/>
            <person name="Crous P."/>
            <person name="Grigoriev I."/>
        </authorList>
    </citation>
    <scope>NUCLEOTIDE SEQUENCE</scope>
    <source>
        <strain evidence="9">CBS 119925</strain>
    </source>
</reference>
<dbReference type="GO" id="GO:0016126">
    <property type="term" value="P:sterol biosynthetic process"/>
    <property type="evidence" value="ECO:0007669"/>
    <property type="project" value="TreeGrafter"/>
</dbReference>
<feature type="transmembrane region" description="Helical" evidence="8">
    <location>
        <begin position="270"/>
        <end position="290"/>
    </location>
</feature>
<feature type="region of interest" description="Disordered" evidence="7">
    <location>
        <begin position="129"/>
        <end position="205"/>
    </location>
</feature>
<feature type="compositionally biased region" description="Polar residues" evidence="7">
    <location>
        <begin position="33"/>
        <end position="42"/>
    </location>
</feature>
<evidence type="ECO:0008006" key="11">
    <source>
        <dbReference type="Google" id="ProtNLM"/>
    </source>
</evidence>
<evidence type="ECO:0000313" key="10">
    <source>
        <dbReference type="Proteomes" id="UP000799440"/>
    </source>
</evidence>
<evidence type="ECO:0000256" key="1">
    <source>
        <dbReference type="ARBA" id="ARBA00004477"/>
    </source>
</evidence>
<evidence type="ECO:0000256" key="7">
    <source>
        <dbReference type="SAM" id="MobiDB-lite"/>
    </source>
</evidence>
<keyword evidence="10" id="KW-1185">Reference proteome</keyword>
<feature type="transmembrane region" description="Helical" evidence="8">
    <location>
        <begin position="435"/>
        <end position="455"/>
    </location>
</feature>
<protein>
    <recommendedName>
        <fullName evidence="11">INSIG domain-containing protein</fullName>
    </recommendedName>
</protein>
<accession>A0A6A6VJR7</accession>
<dbReference type="PANTHER" id="PTHR15301">
    <property type="entry name" value="INSULIN-INDUCED GENE 1"/>
    <property type="match status" value="1"/>
</dbReference>
<keyword evidence="3 8" id="KW-0812">Transmembrane</keyword>
<evidence type="ECO:0000256" key="6">
    <source>
        <dbReference type="ARBA" id="ARBA00023136"/>
    </source>
</evidence>
<feature type="compositionally biased region" description="Gly residues" evidence="7">
    <location>
        <begin position="181"/>
        <end position="192"/>
    </location>
</feature>
<dbReference type="PANTHER" id="PTHR15301:SF3">
    <property type="entry name" value="PROTEIN NSG1-RELATED"/>
    <property type="match status" value="1"/>
</dbReference>
<dbReference type="InterPro" id="IPR025929">
    <property type="entry name" value="INSIG_fam"/>
</dbReference>
<sequence>MDSDSDDTSTPAQPASPQHFSYPHIHRPIPRRNFSNTLSNLDMQDAETEGFGASPPPPTTENGSHGSSSDFLAQLNAKLLRTKNAASHTSIYDAEHDDFTTSEPPQPSKSFLNMRSTLFGIYDVVAGDTASSSSNSIPSTPPQGATTPGLSSDGVYESYNDAGYGNPDGGLSLTVGKRRPGGGGGGGGGGGRTTSQHDIRRPLLQTRGSSQIWPRRRQKKYGVRSYALVVLKATALFAFGTVYGVIVSHLHDGSKQLSAVHVGGVDRKSWGYQAGWGLAGLCLGVLLPYVDLATDTAARSGGVEKIRGGDKKEEAEVSVGERLNEMLRSVVAFLGIAFAIRRCPWESTLQLTLTLALVNPALWYILDRTRNGGLFALISTSILTSIIFLSNPEVLPSPALSAANANATSSLSSSSKVDTSVGEKRFAGVIGYEHLATATWVGSVIFCSCVCFGGIGRRLAVFGERG</sequence>
<feature type="transmembrane region" description="Helical" evidence="8">
    <location>
        <begin position="225"/>
        <end position="250"/>
    </location>
</feature>
<feature type="compositionally biased region" description="Polar residues" evidence="7">
    <location>
        <begin position="8"/>
        <end position="19"/>
    </location>
</feature>
<dbReference type="EMBL" id="MU006566">
    <property type="protein sequence ID" value="KAF2749367.1"/>
    <property type="molecule type" value="Genomic_DNA"/>
</dbReference>
<feature type="region of interest" description="Disordered" evidence="7">
    <location>
        <begin position="1"/>
        <end position="69"/>
    </location>
</feature>
<evidence type="ECO:0000256" key="3">
    <source>
        <dbReference type="ARBA" id="ARBA00022692"/>
    </source>
</evidence>
<dbReference type="OrthoDB" id="205546at2759"/>
<evidence type="ECO:0000256" key="4">
    <source>
        <dbReference type="ARBA" id="ARBA00022824"/>
    </source>
</evidence>
<gene>
    <name evidence="9" type="ORF">M011DRAFT_456850</name>
</gene>
<keyword evidence="4" id="KW-0256">Endoplasmic reticulum</keyword>
<evidence type="ECO:0000256" key="5">
    <source>
        <dbReference type="ARBA" id="ARBA00022989"/>
    </source>
</evidence>
<proteinExistence type="inferred from homology"/>
<dbReference type="GO" id="GO:0005789">
    <property type="term" value="C:endoplasmic reticulum membrane"/>
    <property type="evidence" value="ECO:0007669"/>
    <property type="project" value="UniProtKB-SubCell"/>
</dbReference>
<keyword evidence="6 8" id="KW-0472">Membrane</keyword>
<keyword evidence="5 8" id="KW-1133">Transmembrane helix</keyword>
<feature type="transmembrane region" description="Helical" evidence="8">
    <location>
        <begin position="373"/>
        <end position="390"/>
    </location>
</feature>
<name>A0A6A6VJR7_9PLEO</name>
<feature type="compositionally biased region" description="Polar residues" evidence="7">
    <location>
        <begin position="60"/>
        <end position="69"/>
    </location>
</feature>
<evidence type="ECO:0000256" key="2">
    <source>
        <dbReference type="ARBA" id="ARBA00007475"/>
    </source>
</evidence>
<dbReference type="AlphaFoldDB" id="A0A6A6VJR7"/>
<organism evidence="9 10">
    <name type="scientific">Sporormia fimetaria CBS 119925</name>
    <dbReference type="NCBI Taxonomy" id="1340428"/>
    <lineage>
        <taxon>Eukaryota</taxon>
        <taxon>Fungi</taxon>
        <taxon>Dikarya</taxon>
        <taxon>Ascomycota</taxon>
        <taxon>Pezizomycotina</taxon>
        <taxon>Dothideomycetes</taxon>
        <taxon>Pleosporomycetidae</taxon>
        <taxon>Pleosporales</taxon>
        <taxon>Sporormiaceae</taxon>
        <taxon>Sporormia</taxon>
    </lineage>
</organism>
<evidence type="ECO:0000313" key="9">
    <source>
        <dbReference type="EMBL" id="KAF2749367.1"/>
    </source>
</evidence>
<comment type="similarity">
    <text evidence="2">Belongs to the INSIG family.</text>
</comment>
<dbReference type="Proteomes" id="UP000799440">
    <property type="component" value="Unassembled WGS sequence"/>
</dbReference>
<evidence type="ECO:0000256" key="8">
    <source>
        <dbReference type="SAM" id="Phobius"/>
    </source>
</evidence>
<comment type="subcellular location">
    <subcellularLocation>
        <location evidence="1">Endoplasmic reticulum membrane</location>
        <topology evidence="1">Multi-pass membrane protein</topology>
    </subcellularLocation>
</comment>